<gene>
    <name evidence="2" type="ORF">CEXT_335631</name>
</gene>
<proteinExistence type="predicted"/>
<feature type="compositionally biased region" description="Basic and acidic residues" evidence="1">
    <location>
        <begin position="29"/>
        <end position="38"/>
    </location>
</feature>
<evidence type="ECO:0000313" key="3">
    <source>
        <dbReference type="Proteomes" id="UP001054945"/>
    </source>
</evidence>
<evidence type="ECO:0000256" key="1">
    <source>
        <dbReference type="SAM" id="MobiDB-lite"/>
    </source>
</evidence>
<dbReference type="AlphaFoldDB" id="A0AAV4RFV7"/>
<dbReference type="Proteomes" id="UP001054945">
    <property type="component" value="Unassembled WGS sequence"/>
</dbReference>
<organism evidence="2 3">
    <name type="scientific">Caerostris extrusa</name>
    <name type="common">Bark spider</name>
    <name type="synonym">Caerostris bankana</name>
    <dbReference type="NCBI Taxonomy" id="172846"/>
    <lineage>
        <taxon>Eukaryota</taxon>
        <taxon>Metazoa</taxon>
        <taxon>Ecdysozoa</taxon>
        <taxon>Arthropoda</taxon>
        <taxon>Chelicerata</taxon>
        <taxon>Arachnida</taxon>
        <taxon>Araneae</taxon>
        <taxon>Araneomorphae</taxon>
        <taxon>Entelegynae</taxon>
        <taxon>Araneoidea</taxon>
        <taxon>Araneidae</taxon>
        <taxon>Caerostris</taxon>
    </lineage>
</organism>
<feature type="region of interest" description="Disordered" evidence="1">
    <location>
        <begin position="29"/>
        <end position="75"/>
    </location>
</feature>
<accession>A0AAV4RFV7</accession>
<comment type="caution">
    <text evidence="2">The sequence shown here is derived from an EMBL/GenBank/DDBJ whole genome shotgun (WGS) entry which is preliminary data.</text>
</comment>
<dbReference type="EMBL" id="BPLR01007717">
    <property type="protein sequence ID" value="GIY19100.1"/>
    <property type="molecule type" value="Genomic_DNA"/>
</dbReference>
<protein>
    <submittedName>
        <fullName evidence="2">Uncharacterized protein</fullName>
    </submittedName>
</protein>
<keyword evidence="3" id="KW-1185">Reference proteome</keyword>
<evidence type="ECO:0000313" key="2">
    <source>
        <dbReference type="EMBL" id="GIY19100.1"/>
    </source>
</evidence>
<name>A0AAV4RFV7_CAEEX</name>
<sequence>MTLFYLQLQKKIYGVTALLGTKVSIERYRGRNQQEIKRAPATSQPPRTQPSPHRVTEQSYANVVKPTPKGQRPYQAERTNIIPAPTPTNSSAPLTQMPQPFPCITSTYARYQYQLYHPLTGS</sequence>
<reference evidence="2 3" key="1">
    <citation type="submission" date="2021-06" db="EMBL/GenBank/DDBJ databases">
        <title>Caerostris extrusa draft genome.</title>
        <authorList>
            <person name="Kono N."/>
            <person name="Arakawa K."/>
        </authorList>
    </citation>
    <scope>NUCLEOTIDE SEQUENCE [LARGE SCALE GENOMIC DNA]</scope>
</reference>